<organism evidence="1 2">
    <name type="scientific">Candidatus Mediterraneibacter quadrami</name>
    <dbReference type="NCBI Taxonomy" id="2838684"/>
    <lineage>
        <taxon>Bacteria</taxon>
        <taxon>Bacillati</taxon>
        <taxon>Bacillota</taxon>
        <taxon>Clostridia</taxon>
        <taxon>Lachnospirales</taxon>
        <taxon>Lachnospiraceae</taxon>
        <taxon>Mediterraneibacter</taxon>
    </lineage>
</organism>
<keyword evidence="1" id="KW-0067">ATP-binding</keyword>
<dbReference type="SUPFAM" id="SSF52540">
    <property type="entry name" value="P-loop containing nucleoside triphosphate hydrolases"/>
    <property type="match status" value="1"/>
</dbReference>
<dbReference type="AlphaFoldDB" id="A0A9D2RCF7"/>
<proteinExistence type="predicted"/>
<dbReference type="PANTHER" id="PTHR34825:SF1">
    <property type="entry name" value="AAA-ATPASE-LIKE DOMAIN-CONTAINING PROTEIN"/>
    <property type="match status" value="1"/>
</dbReference>
<dbReference type="Proteomes" id="UP000823909">
    <property type="component" value="Unassembled WGS sequence"/>
</dbReference>
<accession>A0A9D2RCF7</accession>
<dbReference type="Gene3D" id="3.40.50.300">
    <property type="entry name" value="P-loop containing nucleotide triphosphate hydrolases"/>
    <property type="match status" value="1"/>
</dbReference>
<dbReference type="EMBL" id="DWUU01000035">
    <property type="protein sequence ID" value="HJD42448.1"/>
    <property type="molecule type" value="Genomic_DNA"/>
</dbReference>
<dbReference type="Pfam" id="PF14516">
    <property type="entry name" value="AAA_35"/>
    <property type="match status" value="1"/>
</dbReference>
<dbReference type="InterPro" id="IPR027417">
    <property type="entry name" value="P-loop_NTPase"/>
</dbReference>
<dbReference type="PANTHER" id="PTHR34825">
    <property type="entry name" value="CONSERVED PROTEIN, WITH A WEAK D-GALACTARATE DEHYDRATASE/ALTRONATE HYDROLASE DOMAIN"/>
    <property type="match status" value="1"/>
</dbReference>
<reference evidence="1" key="2">
    <citation type="submission" date="2021-04" db="EMBL/GenBank/DDBJ databases">
        <authorList>
            <person name="Gilroy R."/>
        </authorList>
    </citation>
    <scope>NUCLEOTIDE SEQUENCE</scope>
    <source>
        <strain evidence="1">ChiBcec15-3976</strain>
    </source>
</reference>
<evidence type="ECO:0000313" key="1">
    <source>
        <dbReference type="EMBL" id="HJD42448.1"/>
    </source>
</evidence>
<keyword evidence="1" id="KW-0547">Nucleotide-binding</keyword>
<evidence type="ECO:0000313" key="2">
    <source>
        <dbReference type="Proteomes" id="UP000823909"/>
    </source>
</evidence>
<comment type="caution">
    <text evidence="1">The sequence shown here is derived from an EMBL/GenBank/DDBJ whole genome shotgun (WGS) entry which is preliminary data.</text>
</comment>
<sequence>MKRYFNVTGACDAQFHYMVDLRERLAEIKKLVDAGEYFTINRARQYGKTTTLNALAEYLQDEYIVVLLDFQKMSGNDFENEETFANSFAEAFITVIEADADAGTALSGEAFDGLKSMAVEGKVPGLRKLFISLSRICADAAKPVVLMIDEVDSAANNQVFLDFLAQLRGYYLTRRKTPIFQSVILAGVYDVKNIQMKIRPDGEHKVNSPWNIAADFDVVMSFSAADIAGMLREYETDKAAGMDTDRMAEFIYDYTSGYPFLVSRICKLIDEKVSGSSRFPDEHTAWTKEGGLEAVRILLSEKNTLFDSLMGKIYDYPELRRLTYAILFGGEKIVYNPDEQWLDIAEMLGFVKNADGNVKISNRIFEMRLYNYFLTTNDAQDSPIFKAASRDKLQYIKGGRLDMETVLAKYVEHFDSIYGDTDETFSEEEGRRRFLLYLRPIINGSGNYYIEAETRNARRMDIVVDYAGEQFIIELKIWRGNAYNERGEQQLSEYLDYFRLRTGYMLSYNFNKKKCTGVHKISAGDKTIIEAVV</sequence>
<name>A0A9D2RCF7_9FIRM</name>
<protein>
    <submittedName>
        <fullName evidence="1">ATP-binding protein</fullName>
    </submittedName>
</protein>
<gene>
    <name evidence="1" type="ORF">H9910_05515</name>
</gene>
<reference evidence="1" key="1">
    <citation type="journal article" date="2021" name="PeerJ">
        <title>Extensive microbial diversity within the chicken gut microbiome revealed by metagenomics and culture.</title>
        <authorList>
            <person name="Gilroy R."/>
            <person name="Ravi A."/>
            <person name="Getino M."/>
            <person name="Pursley I."/>
            <person name="Horton D.L."/>
            <person name="Alikhan N.F."/>
            <person name="Baker D."/>
            <person name="Gharbi K."/>
            <person name="Hall N."/>
            <person name="Watson M."/>
            <person name="Adriaenssens E.M."/>
            <person name="Foster-Nyarko E."/>
            <person name="Jarju S."/>
            <person name="Secka A."/>
            <person name="Antonio M."/>
            <person name="Oren A."/>
            <person name="Chaudhuri R.R."/>
            <person name="La Ragione R."/>
            <person name="Hildebrand F."/>
            <person name="Pallen M.J."/>
        </authorList>
    </citation>
    <scope>NUCLEOTIDE SEQUENCE</scope>
    <source>
        <strain evidence="1">ChiBcec15-3976</strain>
    </source>
</reference>
<dbReference type="GO" id="GO:0005524">
    <property type="term" value="F:ATP binding"/>
    <property type="evidence" value="ECO:0007669"/>
    <property type="project" value="UniProtKB-KW"/>
</dbReference>